<feature type="signal peptide" evidence="1">
    <location>
        <begin position="1"/>
        <end position="18"/>
    </location>
</feature>
<evidence type="ECO:0000313" key="2">
    <source>
        <dbReference type="EMBL" id="RTZ03773.1"/>
    </source>
</evidence>
<dbReference type="Pfam" id="PF07396">
    <property type="entry name" value="Porin_O_P"/>
    <property type="match status" value="1"/>
</dbReference>
<name>A0A3S0MDP2_9FLAO</name>
<protein>
    <submittedName>
        <fullName evidence="2">Porin</fullName>
    </submittedName>
</protein>
<dbReference type="Proteomes" id="UP000280825">
    <property type="component" value="Unassembled WGS sequence"/>
</dbReference>
<comment type="caution">
    <text evidence="2">The sequence shown here is derived from an EMBL/GenBank/DDBJ whole genome shotgun (WGS) entry which is preliminary data.</text>
</comment>
<dbReference type="InterPro" id="IPR023614">
    <property type="entry name" value="Porin_dom_sf"/>
</dbReference>
<accession>A0A3S0MDP2</accession>
<feature type="chain" id="PRO_5018748718" evidence="1">
    <location>
        <begin position="19"/>
        <end position="407"/>
    </location>
</feature>
<dbReference type="InterPro" id="IPR010870">
    <property type="entry name" value="Porin_O/P"/>
</dbReference>
<proteinExistence type="predicted"/>
<evidence type="ECO:0000256" key="1">
    <source>
        <dbReference type="SAM" id="SignalP"/>
    </source>
</evidence>
<gene>
    <name evidence="2" type="ORF">EKL98_11140</name>
</gene>
<organism evidence="2 3">
    <name type="scientific">Flavobacterium bomense</name>
    <dbReference type="NCBI Taxonomy" id="2497483"/>
    <lineage>
        <taxon>Bacteria</taxon>
        <taxon>Pseudomonadati</taxon>
        <taxon>Bacteroidota</taxon>
        <taxon>Flavobacteriia</taxon>
        <taxon>Flavobacteriales</taxon>
        <taxon>Flavobacteriaceae</taxon>
        <taxon>Flavobacterium</taxon>
    </lineage>
</organism>
<dbReference type="RefSeq" id="WP_126562428.1">
    <property type="nucleotide sequence ID" value="NZ_RYDJ01000012.1"/>
</dbReference>
<dbReference type="EMBL" id="RYDJ01000012">
    <property type="protein sequence ID" value="RTZ03773.1"/>
    <property type="molecule type" value="Genomic_DNA"/>
</dbReference>
<evidence type="ECO:0000313" key="3">
    <source>
        <dbReference type="Proteomes" id="UP000280825"/>
    </source>
</evidence>
<reference evidence="2 3" key="1">
    <citation type="submission" date="2018-12" db="EMBL/GenBank/DDBJ databases">
        <title>Flavobacterium sp. nov., isolated from glacier ice.</title>
        <authorList>
            <person name="Liu Q."/>
            <person name="Xin Y.-H."/>
        </authorList>
    </citation>
    <scope>NUCLEOTIDE SEQUENCE [LARGE SCALE GENOMIC DNA]</scope>
    <source>
        <strain evidence="2 3">RB1N8</strain>
    </source>
</reference>
<sequence>MKKIILFWIFVSCISSNAQVNIKQSKQDNDLRLSALPYYSFGKGIGITSPDSLYQLNIRFRMQNRVTYIENEDEKRGYDGQIRRLRLRFDGYVGNPKFLYAVQLSFAPGDVGEIREGENINIIRDAVVFYRPNRHWNISFGQTKLPGNRQRVNSSGGLQLTDRSINNARFTIDRDFGFQVHNMNEFRDKFSYNFKTAISTGEGRNITGNTDEGVALTGKVELLPFGAFSRDGTYFEGDIVREKKPKLMLSGAFQQNNHAKRTQGQLGNDLFEARTMKSVMLDVLIKYNGWAAMSSYMSRITPRNAVTINPDDISQSNFAYVGNGFDHQLSYNLLSNYEIIGRYSTQKVGEDIKLLAPNTKQYTIGLTKYIWEHTFKLQTELTFDTLHYFDGNTKNNWHLRFQVEIGI</sequence>
<dbReference type="AlphaFoldDB" id="A0A3S0MDP2"/>
<dbReference type="SUPFAM" id="SSF56935">
    <property type="entry name" value="Porins"/>
    <property type="match status" value="1"/>
</dbReference>
<dbReference type="Gene3D" id="2.40.160.10">
    <property type="entry name" value="Porin"/>
    <property type="match status" value="1"/>
</dbReference>
<keyword evidence="1" id="KW-0732">Signal</keyword>
<keyword evidence="3" id="KW-1185">Reference proteome</keyword>